<gene>
    <name evidence="1" type="ORF">Tco_0771029</name>
</gene>
<dbReference type="PANTHER" id="PTHR11439:SF524">
    <property type="entry name" value="RNA-DIRECTED DNA POLYMERASE, PROTEIN KINASE RLK-PELLE-DLSV FAMILY"/>
    <property type="match status" value="1"/>
</dbReference>
<sequence>MSQTISLDVTECFSLQGHLIQTVYMHQLPGLLIIDIVKTDSSYLLSSDSDMLILLLYVDDVILTASSSLFLQRIIASLYSEFAMKDLEEILERAHMQIVTHAGPLLIQSLSLVSEVTLSVFICMTPREPHFTTALKRILRYVRGTLDYGLQLHVSSTTQLSAYTDADWAGCLVTRRSTSGYCVANLYVETTMSWIRNLLCELHTPLFTTTLVYCDNVSAVYMSANPVQHQRTKHIEIDINFVRDLLLRDKFVFFMSLQDSSML</sequence>
<dbReference type="EMBL" id="BQNB010011269">
    <property type="protein sequence ID" value="GJS88393.1"/>
    <property type="molecule type" value="Genomic_DNA"/>
</dbReference>
<dbReference type="Proteomes" id="UP001151760">
    <property type="component" value="Unassembled WGS sequence"/>
</dbReference>
<dbReference type="PANTHER" id="PTHR11439">
    <property type="entry name" value="GAG-POL-RELATED RETROTRANSPOSON"/>
    <property type="match status" value="1"/>
</dbReference>
<comment type="caution">
    <text evidence="1">The sequence shown here is derived from an EMBL/GenBank/DDBJ whole genome shotgun (WGS) entry which is preliminary data.</text>
</comment>
<keyword evidence="2" id="KW-1185">Reference proteome</keyword>
<accession>A0ABQ4ZDU2</accession>
<organism evidence="1 2">
    <name type="scientific">Tanacetum coccineum</name>
    <dbReference type="NCBI Taxonomy" id="301880"/>
    <lineage>
        <taxon>Eukaryota</taxon>
        <taxon>Viridiplantae</taxon>
        <taxon>Streptophyta</taxon>
        <taxon>Embryophyta</taxon>
        <taxon>Tracheophyta</taxon>
        <taxon>Spermatophyta</taxon>
        <taxon>Magnoliopsida</taxon>
        <taxon>eudicotyledons</taxon>
        <taxon>Gunneridae</taxon>
        <taxon>Pentapetalae</taxon>
        <taxon>asterids</taxon>
        <taxon>campanulids</taxon>
        <taxon>Asterales</taxon>
        <taxon>Asteraceae</taxon>
        <taxon>Asteroideae</taxon>
        <taxon>Anthemideae</taxon>
        <taxon>Anthemidinae</taxon>
        <taxon>Tanacetum</taxon>
    </lineage>
</organism>
<evidence type="ECO:0000313" key="1">
    <source>
        <dbReference type="EMBL" id="GJS88393.1"/>
    </source>
</evidence>
<dbReference type="CDD" id="cd09272">
    <property type="entry name" value="RNase_HI_RT_Ty1"/>
    <property type="match status" value="1"/>
</dbReference>
<protein>
    <submittedName>
        <fullName evidence="1">Ribonuclease H-like domain-containing protein</fullName>
    </submittedName>
</protein>
<proteinExistence type="predicted"/>
<reference evidence="1" key="1">
    <citation type="journal article" date="2022" name="Int. J. Mol. Sci.">
        <title>Draft Genome of Tanacetum Coccineum: Genomic Comparison of Closely Related Tanacetum-Family Plants.</title>
        <authorList>
            <person name="Yamashiro T."/>
            <person name="Shiraishi A."/>
            <person name="Nakayama K."/>
            <person name="Satake H."/>
        </authorList>
    </citation>
    <scope>NUCLEOTIDE SEQUENCE</scope>
</reference>
<reference evidence="1" key="2">
    <citation type="submission" date="2022-01" db="EMBL/GenBank/DDBJ databases">
        <authorList>
            <person name="Yamashiro T."/>
            <person name="Shiraishi A."/>
            <person name="Satake H."/>
            <person name="Nakayama K."/>
        </authorList>
    </citation>
    <scope>NUCLEOTIDE SEQUENCE</scope>
</reference>
<name>A0ABQ4ZDU2_9ASTR</name>
<evidence type="ECO:0000313" key="2">
    <source>
        <dbReference type="Proteomes" id="UP001151760"/>
    </source>
</evidence>